<feature type="region of interest" description="Disordered" evidence="1">
    <location>
        <begin position="291"/>
        <end position="365"/>
    </location>
</feature>
<dbReference type="Proteomes" id="UP000275078">
    <property type="component" value="Unassembled WGS sequence"/>
</dbReference>
<keyword evidence="4" id="KW-1185">Reference proteome</keyword>
<gene>
    <name evidence="3" type="ORF">BJ508DRAFT_225589</name>
</gene>
<feature type="domain" description="AB hydrolase-1" evidence="2">
    <location>
        <begin position="407"/>
        <end position="516"/>
    </location>
</feature>
<feature type="compositionally biased region" description="Polar residues" evidence="1">
    <location>
        <begin position="345"/>
        <end position="355"/>
    </location>
</feature>
<reference evidence="3 4" key="1">
    <citation type="journal article" date="2018" name="Nat. Ecol. Evol.">
        <title>Pezizomycetes genomes reveal the molecular basis of ectomycorrhizal truffle lifestyle.</title>
        <authorList>
            <person name="Murat C."/>
            <person name="Payen T."/>
            <person name="Noel B."/>
            <person name="Kuo A."/>
            <person name="Morin E."/>
            <person name="Chen J."/>
            <person name="Kohler A."/>
            <person name="Krizsan K."/>
            <person name="Balestrini R."/>
            <person name="Da Silva C."/>
            <person name="Montanini B."/>
            <person name="Hainaut M."/>
            <person name="Levati E."/>
            <person name="Barry K.W."/>
            <person name="Belfiori B."/>
            <person name="Cichocki N."/>
            <person name="Clum A."/>
            <person name="Dockter R.B."/>
            <person name="Fauchery L."/>
            <person name="Guy J."/>
            <person name="Iotti M."/>
            <person name="Le Tacon F."/>
            <person name="Lindquist E.A."/>
            <person name="Lipzen A."/>
            <person name="Malagnac F."/>
            <person name="Mello A."/>
            <person name="Molinier V."/>
            <person name="Miyauchi S."/>
            <person name="Poulain J."/>
            <person name="Riccioni C."/>
            <person name="Rubini A."/>
            <person name="Sitrit Y."/>
            <person name="Splivallo R."/>
            <person name="Traeger S."/>
            <person name="Wang M."/>
            <person name="Zifcakova L."/>
            <person name="Wipf D."/>
            <person name="Zambonelli A."/>
            <person name="Paolocci F."/>
            <person name="Nowrousian M."/>
            <person name="Ottonello S."/>
            <person name="Baldrian P."/>
            <person name="Spatafora J.W."/>
            <person name="Henrissat B."/>
            <person name="Nagy L.G."/>
            <person name="Aury J.M."/>
            <person name="Wincker P."/>
            <person name="Grigoriev I.V."/>
            <person name="Bonfante P."/>
            <person name="Martin F.M."/>
        </authorList>
    </citation>
    <scope>NUCLEOTIDE SEQUENCE [LARGE SCALE GENOMIC DNA]</scope>
    <source>
        <strain evidence="3 4">RN42</strain>
    </source>
</reference>
<proteinExistence type="predicted"/>
<feature type="region of interest" description="Disordered" evidence="1">
    <location>
        <begin position="554"/>
        <end position="617"/>
    </location>
</feature>
<dbReference type="OrthoDB" id="435520at2759"/>
<feature type="compositionally biased region" description="Low complexity" evidence="1">
    <location>
        <begin position="1"/>
        <end position="11"/>
    </location>
</feature>
<evidence type="ECO:0000256" key="1">
    <source>
        <dbReference type="SAM" id="MobiDB-lite"/>
    </source>
</evidence>
<dbReference type="Pfam" id="PF00561">
    <property type="entry name" value="Abhydrolase_1"/>
    <property type="match status" value="1"/>
</dbReference>
<feature type="compositionally biased region" description="Basic residues" evidence="1">
    <location>
        <begin position="28"/>
        <end position="38"/>
    </location>
</feature>
<accession>A0A3N4IAH5</accession>
<dbReference type="SUPFAM" id="SSF53474">
    <property type="entry name" value="alpha/beta-Hydrolases"/>
    <property type="match status" value="1"/>
</dbReference>
<feature type="region of interest" description="Disordered" evidence="1">
    <location>
        <begin position="1"/>
        <end position="88"/>
    </location>
</feature>
<feature type="region of interest" description="Disordered" evidence="1">
    <location>
        <begin position="174"/>
        <end position="197"/>
    </location>
</feature>
<dbReference type="STRING" id="1160509.A0A3N4IAH5"/>
<feature type="compositionally biased region" description="Low complexity" evidence="1">
    <location>
        <begin position="554"/>
        <end position="564"/>
    </location>
</feature>
<dbReference type="InterPro" id="IPR029058">
    <property type="entry name" value="AB_hydrolase_fold"/>
</dbReference>
<evidence type="ECO:0000313" key="3">
    <source>
        <dbReference type="EMBL" id="RPA81678.1"/>
    </source>
</evidence>
<feature type="compositionally biased region" description="Low complexity" evidence="1">
    <location>
        <begin position="77"/>
        <end position="88"/>
    </location>
</feature>
<dbReference type="PANTHER" id="PTHR43433:SF10">
    <property type="entry name" value="AB HYDROLASE-1 DOMAIN-CONTAINING PROTEIN"/>
    <property type="match status" value="1"/>
</dbReference>
<keyword evidence="3" id="KW-0378">Hydrolase</keyword>
<dbReference type="InterPro" id="IPR050471">
    <property type="entry name" value="AB_hydrolase"/>
</dbReference>
<feature type="compositionally biased region" description="Polar residues" evidence="1">
    <location>
        <begin position="39"/>
        <end position="60"/>
    </location>
</feature>
<dbReference type="InterPro" id="IPR000073">
    <property type="entry name" value="AB_hydrolase_1"/>
</dbReference>
<protein>
    <submittedName>
        <fullName evidence="3">Alpha/beta-hydrolase</fullName>
    </submittedName>
</protein>
<feature type="compositionally biased region" description="Polar residues" evidence="1">
    <location>
        <begin position="12"/>
        <end position="27"/>
    </location>
</feature>
<dbReference type="Gene3D" id="3.40.50.1820">
    <property type="entry name" value="alpha/beta hydrolase"/>
    <property type="match status" value="1"/>
</dbReference>
<dbReference type="PANTHER" id="PTHR43433">
    <property type="entry name" value="HYDROLASE, ALPHA/BETA FOLD FAMILY PROTEIN"/>
    <property type="match status" value="1"/>
</dbReference>
<sequence>MAATRTMTTTAPPQRSLSHSTPTSPLRHSSRHPQRTKSTKTPSSLIAPTTSPEVISSLVDSLSHLGPSPPSNLYGAPSPDLSQTSLSSSTVQEFEYGVAGGTGQGLSSRDYRLLHPDDAALAPVVRTSKPPSGMNPLTAGELKDTDSVHYKRGSLASVNIPDYVRNYLKGETSDKRGSIQYGHQSRESWSSKKSNNNHRLSYVGSRERILEKNVTKKASFERELRMSTSGVLTTTMTEDTVLEETVVPGGGVIPKRMSSYGKGHSRTRPGAISTEVPMGVNLASPFHSPVFSPDDAAPEPLIPQRKPSKKARVSMEKANGKKRTSAPALFSATSPYQRGHKRLPSSGSAPPTMQNVPERPGSADSIDDAVDAYLQSPRLNQKLYVPETGRVISFSEVGDPEGFAVFCCVGMGLTRYIMAFYDDLASSLHLRLITPDRPGVGDSDPIPESERTVLNWPDDVLYICQSLKITKFSILAHSAGAIYALATALRMPSHIRGKIHLLAPWIPPSQMAAASLSTAPGADKPGTMPTAQRILRALPTPILKAANSSFMAATSSSLTSSLPKSPRRRRPQKPPAQSSSDKENAPPPRPSSAPTSLPNPDKPELATPLGVLPSEPTPDQLYRQDLYNTHLTHTIWALSTHRANPAYDLLVCLERSRPVGFRYVDITKPVVIHHGSKDNRVPVENVRWLGGAMRRCEVRVLEGEGHGLMARAGVMAGVLEEISGEWKEWRGGVERAG</sequence>
<feature type="non-terminal residue" evidence="3">
    <location>
        <position position="737"/>
    </location>
</feature>
<evidence type="ECO:0000259" key="2">
    <source>
        <dbReference type="Pfam" id="PF00561"/>
    </source>
</evidence>
<dbReference type="AlphaFoldDB" id="A0A3N4IAH5"/>
<evidence type="ECO:0000313" key="4">
    <source>
        <dbReference type="Proteomes" id="UP000275078"/>
    </source>
</evidence>
<name>A0A3N4IAH5_ASCIM</name>
<organism evidence="3 4">
    <name type="scientific">Ascobolus immersus RN42</name>
    <dbReference type="NCBI Taxonomy" id="1160509"/>
    <lineage>
        <taxon>Eukaryota</taxon>
        <taxon>Fungi</taxon>
        <taxon>Dikarya</taxon>
        <taxon>Ascomycota</taxon>
        <taxon>Pezizomycotina</taxon>
        <taxon>Pezizomycetes</taxon>
        <taxon>Pezizales</taxon>
        <taxon>Ascobolaceae</taxon>
        <taxon>Ascobolus</taxon>
    </lineage>
</organism>
<dbReference type="GO" id="GO:0016787">
    <property type="term" value="F:hydrolase activity"/>
    <property type="evidence" value="ECO:0007669"/>
    <property type="project" value="UniProtKB-KW"/>
</dbReference>
<dbReference type="EMBL" id="ML119677">
    <property type="protein sequence ID" value="RPA81678.1"/>
    <property type="molecule type" value="Genomic_DNA"/>
</dbReference>